<keyword evidence="1" id="KW-0472">Membrane</keyword>
<gene>
    <name evidence="2" type="ORF">PV662_14710</name>
</gene>
<evidence type="ECO:0000313" key="2">
    <source>
        <dbReference type="EMBL" id="MDX3700993.1"/>
    </source>
</evidence>
<keyword evidence="3" id="KW-1185">Reference proteome</keyword>
<reference evidence="2 3" key="1">
    <citation type="journal article" date="2023" name="Microb. Genom.">
        <title>Mesoterricola silvestris gen. nov., sp. nov., Mesoterricola sediminis sp. nov., Geothrix oryzae sp. nov., Geothrix edaphica sp. nov., Geothrix rubra sp. nov., and Geothrix limicola sp. nov., six novel members of Acidobacteriota isolated from soils.</title>
        <authorList>
            <person name="Weisberg A.J."/>
            <person name="Pearce E."/>
            <person name="Kramer C.G."/>
            <person name="Chang J.H."/>
            <person name="Clarke C.R."/>
        </authorList>
    </citation>
    <scope>NUCLEOTIDE SEQUENCE [LARGE SCALE GENOMIC DNA]</scope>
    <source>
        <strain evidence="2 3">ID09-01A</strain>
    </source>
</reference>
<comment type="caution">
    <text evidence="2">The sequence shown here is derived from an EMBL/GenBank/DDBJ whole genome shotgun (WGS) entry which is preliminary data.</text>
</comment>
<sequence length="54" mass="5600">MSPLLNGPHGYGLVAKTLHWVVFVAIAVQFAMGYLLDVDDSGQGRGRGRGAGSG</sequence>
<protein>
    <recommendedName>
        <fullName evidence="4">Cytochrome b561 bacterial/Ni-hydrogenase domain-containing protein</fullName>
    </recommendedName>
</protein>
<keyword evidence="1" id="KW-0812">Transmembrane</keyword>
<evidence type="ECO:0008006" key="4">
    <source>
        <dbReference type="Google" id="ProtNLM"/>
    </source>
</evidence>
<dbReference type="Proteomes" id="UP001271274">
    <property type="component" value="Unassembled WGS sequence"/>
</dbReference>
<organism evidence="2 3">
    <name type="scientific">Streptomyces europaeiscabiei</name>
    <dbReference type="NCBI Taxonomy" id="146819"/>
    <lineage>
        <taxon>Bacteria</taxon>
        <taxon>Bacillati</taxon>
        <taxon>Actinomycetota</taxon>
        <taxon>Actinomycetes</taxon>
        <taxon>Kitasatosporales</taxon>
        <taxon>Streptomycetaceae</taxon>
        <taxon>Streptomyces</taxon>
    </lineage>
</organism>
<name>A0ABU4NGE3_9ACTN</name>
<evidence type="ECO:0000256" key="1">
    <source>
        <dbReference type="SAM" id="Phobius"/>
    </source>
</evidence>
<proteinExistence type="predicted"/>
<dbReference type="EMBL" id="JARAYU010000004">
    <property type="protein sequence ID" value="MDX3700993.1"/>
    <property type="molecule type" value="Genomic_DNA"/>
</dbReference>
<dbReference type="RefSeq" id="WP_319062170.1">
    <property type="nucleotide sequence ID" value="NZ_JARAYT010000003.1"/>
</dbReference>
<keyword evidence="1" id="KW-1133">Transmembrane helix</keyword>
<accession>A0ABU4NGE3</accession>
<feature type="transmembrane region" description="Helical" evidence="1">
    <location>
        <begin position="20"/>
        <end position="38"/>
    </location>
</feature>
<evidence type="ECO:0000313" key="3">
    <source>
        <dbReference type="Proteomes" id="UP001271274"/>
    </source>
</evidence>